<dbReference type="GO" id="GO:0004408">
    <property type="term" value="F:holocytochrome-c synthase activity"/>
    <property type="evidence" value="ECO:0007669"/>
    <property type="project" value="UniProtKB-EC"/>
</dbReference>
<comment type="subcellular location">
    <subcellularLocation>
        <location evidence="1 10">Mitochondrion inner membrane</location>
    </subcellularLocation>
</comment>
<organism evidence="12 13">
    <name type="scientific">Cyphellophora attinorum</name>
    <dbReference type="NCBI Taxonomy" id="1664694"/>
    <lineage>
        <taxon>Eukaryota</taxon>
        <taxon>Fungi</taxon>
        <taxon>Dikarya</taxon>
        <taxon>Ascomycota</taxon>
        <taxon>Pezizomycotina</taxon>
        <taxon>Eurotiomycetes</taxon>
        <taxon>Chaetothyriomycetidae</taxon>
        <taxon>Chaetothyriales</taxon>
        <taxon>Cyphellophoraceae</taxon>
        <taxon>Cyphellophora</taxon>
    </lineage>
</organism>
<keyword evidence="7 10" id="KW-0496">Mitochondrion</keyword>
<comment type="function">
    <text evidence="10">Lyase that catalyzes the covalent linking of the heme group to the cytochrome C apoprotein to produce the mature functional cytochrome.</text>
</comment>
<feature type="compositionally biased region" description="Pro residues" evidence="11">
    <location>
        <begin position="20"/>
        <end position="35"/>
    </location>
</feature>
<protein>
    <recommendedName>
        <fullName evidence="10">Holocytochrome c-type synthase</fullName>
        <ecNumber evidence="10">4.4.1.17</ecNumber>
    </recommendedName>
</protein>
<evidence type="ECO:0000256" key="10">
    <source>
        <dbReference type="RuleBase" id="RU363130"/>
    </source>
</evidence>
<comment type="caution">
    <text evidence="12">The sequence shown here is derived from an EMBL/GenBank/DDBJ whole genome shotgun (WGS) entry which is preliminary data.</text>
</comment>
<dbReference type="STRING" id="1664694.A0A0N1P2M0"/>
<feature type="compositionally biased region" description="Pro residues" evidence="11">
    <location>
        <begin position="69"/>
        <end position="78"/>
    </location>
</feature>
<keyword evidence="3 10" id="KW-0349">Heme</keyword>
<dbReference type="InterPro" id="IPR000511">
    <property type="entry name" value="Holocyt_c/c1_synthase"/>
</dbReference>
<feature type="compositionally biased region" description="Polar residues" evidence="11">
    <location>
        <begin position="137"/>
        <end position="150"/>
    </location>
</feature>
<comment type="similarity">
    <text evidence="2 10">Belongs to the cytochrome c-type heme lyase family.</text>
</comment>
<evidence type="ECO:0000256" key="9">
    <source>
        <dbReference type="ARBA" id="ARBA00023239"/>
    </source>
</evidence>
<feature type="compositionally biased region" description="Polar residues" evidence="11">
    <location>
        <begin position="95"/>
        <end position="106"/>
    </location>
</feature>
<evidence type="ECO:0000313" key="13">
    <source>
        <dbReference type="Proteomes" id="UP000038010"/>
    </source>
</evidence>
<dbReference type="Pfam" id="PF01265">
    <property type="entry name" value="Cyto_heme_lyase"/>
    <property type="match status" value="1"/>
</dbReference>
<proteinExistence type="inferred from homology"/>
<dbReference type="EMBL" id="LFJN01000004">
    <property type="protein sequence ID" value="KPI43907.1"/>
    <property type="molecule type" value="Genomic_DNA"/>
</dbReference>
<feature type="compositionally biased region" description="Low complexity" evidence="11">
    <location>
        <begin position="8"/>
        <end position="19"/>
    </location>
</feature>
<evidence type="ECO:0000256" key="1">
    <source>
        <dbReference type="ARBA" id="ARBA00004273"/>
    </source>
</evidence>
<keyword evidence="9 10" id="KW-0456">Lyase</keyword>
<evidence type="ECO:0000256" key="11">
    <source>
        <dbReference type="SAM" id="MobiDB-lite"/>
    </source>
</evidence>
<gene>
    <name evidence="12" type="ORF">AB675_6438</name>
</gene>
<feature type="compositionally biased region" description="Low complexity" evidence="11">
    <location>
        <begin position="54"/>
        <end position="68"/>
    </location>
</feature>
<reference evidence="12 13" key="1">
    <citation type="submission" date="2015-06" db="EMBL/GenBank/DDBJ databases">
        <title>Draft genome of the ant-associated black yeast Phialophora attae CBS 131958.</title>
        <authorList>
            <person name="Moreno L.F."/>
            <person name="Stielow B.J."/>
            <person name="de Hoog S."/>
            <person name="Vicente V.A."/>
            <person name="Weiss V.A."/>
            <person name="de Vries M."/>
            <person name="Cruz L.M."/>
            <person name="Souza E.M."/>
        </authorList>
    </citation>
    <scope>NUCLEOTIDE SEQUENCE [LARGE SCALE GENOMIC DNA]</scope>
    <source>
        <strain evidence="12 13">CBS 131958</strain>
    </source>
</reference>
<name>A0A0N1P2M0_9EURO</name>
<dbReference type="PROSITE" id="PS00821">
    <property type="entry name" value="CYTO_HEME_LYASE_1"/>
    <property type="match status" value="1"/>
</dbReference>
<dbReference type="GO" id="GO:0046872">
    <property type="term" value="F:metal ion binding"/>
    <property type="evidence" value="ECO:0007669"/>
    <property type="project" value="UniProtKB-KW"/>
</dbReference>
<evidence type="ECO:0000256" key="4">
    <source>
        <dbReference type="ARBA" id="ARBA00022723"/>
    </source>
</evidence>
<comment type="catalytic activity">
    <reaction evidence="10">
        <text>holo-[cytochrome c] = apo-[cytochrome c] + heme b</text>
        <dbReference type="Rhea" id="RHEA:22648"/>
        <dbReference type="Rhea" id="RHEA-COMP:10725"/>
        <dbReference type="Rhea" id="RHEA-COMP:10726"/>
        <dbReference type="ChEBI" id="CHEBI:29950"/>
        <dbReference type="ChEBI" id="CHEBI:60344"/>
        <dbReference type="ChEBI" id="CHEBI:83739"/>
        <dbReference type="EC" id="4.4.1.17"/>
    </reaction>
</comment>
<evidence type="ECO:0000256" key="7">
    <source>
        <dbReference type="ARBA" id="ARBA00023128"/>
    </source>
</evidence>
<keyword evidence="4 10" id="KW-0479">Metal-binding</keyword>
<keyword evidence="8 10" id="KW-0472">Membrane</keyword>
<dbReference type="GeneID" id="28738610"/>
<dbReference type="Proteomes" id="UP000038010">
    <property type="component" value="Unassembled WGS sequence"/>
</dbReference>
<sequence length="221" mass="23045">MGWWKADPVPAAPTAQASSQPPPPAPGARPTPPAQTSPSESSCPVDPKTRSLWLQQAAASKASQSAATTPPPPPPLPSNHPSLPSTTTATLASKECSSTRITGQSASPPPRPAHTPTPTGRPLSQDREVSTIPRAQLRSTTSTSPANAETETGPHPSGNWIYPSESQFYTAVMQKQTTSDPHALATSIGAIIPIHNAVNERAWSLIRSWEAPPATAVAGRN</sequence>
<evidence type="ECO:0000256" key="3">
    <source>
        <dbReference type="ARBA" id="ARBA00022617"/>
    </source>
</evidence>
<accession>A0A0N1P2M0</accession>
<dbReference type="OrthoDB" id="4243at2759"/>
<dbReference type="VEuPathDB" id="FungiDB:AB675_6438"/>
<keyword evidence="5 10" id="KW-0999">Mitochondrion inner membrane</keyword>
<evidence type="ECO:0000256" key="2">
    <source>
        <dbReference type="ARBA" id="ARBA00007255"/>
    </source>
</evidence>
<dbReference type="PANTHER" id="PTHR12743">
    <property type="entry name" value="CYTOCHROME C1 HEME LYASE"/>
    <property type="match status" value="1"/>
</dbReference>
<keyword evidence="6 10" id="KW-0408">Iron</keyword>
<dbReference type="PANTHER" id="PTHR12743:SF0">
    <property type="entry name" value="HOLOCYTOCHROME C-TYPE SYNTHASE"/>
    <property type="match status" value="1"/>
</dbReference>
<evidence type="ECO:0000256" key="5">
    <source>
        <dbReference type="ARBA" id="ARBA00022792"/>
    </source>
</evidence>
<dbReference type="EC" id="4.4.1.17" evidence="10"/>
<feature type="compositionally biased region" description="Low complexity" evidence="11">
    <location>
        <begin position="79"/>
        <end position="93"/>
    </location>
</feature>
<dbReference type="RefSeq" id="XP_018003870.1">
    <property type="nucleotide sequence ID" value="XM_018146730.1"/>
</dbReference>
<dbReference type="GO" id="GO:0005743">
    <property type="term" value="C:mitochondrial inner membrane"/>
    <property type="evidence" value="ECO:0007669"/>
    <property type="project" value="UniProtKB-SubCell"/>
</dbReference>
<evidence type="ECO:0000256" key="8">
    <source>
        <dbReference type="ARBA" id="ARBA00023136"/>
    </source>
</evidence>
<dbReference type="AlphaFoldDB" id="A0A0N1P2M0"/>
<feature type="region of interest" description="Disordered" evidence="11">
    <location>
        <begin position="1"/>
        <end position="162"/>
    </location>
</feature>
<evidence type="ECO:0000313" key="12">
    <source>
        <dbReference type="EMBL" id="KPI43907.1"/>
    </source>
</evidence>
<keyword evidence="13" id="KW-1185">Reference proteome</keyword>
<evidence type="ECO:0000256" key="6">
    <source>
        <dbReference type="ARBA" id="ARBA00023004"/>
    </source>
</evidence>